<dbReference type="Proteomes" id="UP000248066">
    <property type="component" value="Unassembled WGS sequence"/>
</dbReference>
<keyword evidence="1" id="KW-0812">Transmembrane</keyword>
<accession>A0A2W0HAS1</accession>
<feature type="transmembrane region" description="Helical" evidence="1">
    <location>
        <begin position="217"/>
        <end position="237"/>
    </location>
</feature>
<name>A0A2W0HAS1_9BACI</name>
<keyword evidence="1" id="KW-0472">Membrane</keyword>
<evidence type="ECO:0008006" key="4">
    <source>
        <dbReference type="Google" id="ProtNLM"/>
    </source>
</evidence>
<evidence type="ECO:0000256" key="1">
    <source>
        <dbReference type="SAM" id="Phobius"/>
    </source>
</evidence>
<feature type="transmembrane region" description="Helical" evidence="1">
    <location>
        <begin position="106"/>
        <end position="132"/>
    </location>
</feature>
<evidence type="ECO:0000313" key="2">
    <source>
        <dbReference type="EMBL" id="PYZ98954.1"/>
    </source>
</evidence>
<dbReference type="RefSeq" id="WP_110519275.1">
    <property type="nucleotide sequence ID" value="NZ_PDOF01000001.1"/>
</dbReference>
<keyword evidence="1" id="KW-1133">Transmembrane helix</keyword>
<comment type="caution">
    <text evidence="2">The sequence shown here is derived from an EMBL/GenBank/DDBJ whole genome shotgun (WGS) entry which is preliminary data.</text>
</comment>
<dbReference type="OrthoDB" id="1795989at2"/>
<evidence type="ECO:0000313" key="3">
    <source>
        <dbReference type="Proteomes" id="UP000248066"/>
    </source>
</evidence>
<organism evidence="2 3">
    <name type="scientific">Alteribacter lacisalsi</name>
    <dbReference type="NCBI Taxonomy" id="2045244"/>
    <lineage>
        <taxon>Bacteria</taxon>
        <taxon>Bacillati</taxon>
        <taxon>Bacillota</taxon>
        <taxon>Bacilli</taxon>
        <taxon>Bacillales</taxon>
        <taxon>Bacillaceae</taxon>
        <taxon>Alteribacter</taxon>
    </lineage>
</organism>
<dbReference type="AlphaFoldDB" id="A0A2W0HAS1"/>
<protein>
    <recommendedName>
        <fullName evidence="4">ABC transporter permease</fullName>
    </recommendedName>
</protein>
<feature type="transmembrane region" description="Helical" evidence="1">
    <location>
        <begin position="60"/>
        <end position="81"/>
    </location>
</feature>
<feature type="transmembrane region" description="Helical" evidence="1">
    <location>
        <begin position="152"/>
        <end position="172"/>
    </location>
</feature>
<dbReference type="EMBL" id="PDOF01000001">
    <property type="protein sequence ID" value="PYZ98954.1"/>
    <property type="molecule type" value="Genomic_DNA"/>
</dbReference>
<sequence length="243" mass="26248">MSLTEISTGNVIKKQVRYKLRAYSGAFTTLMFIQFLGILFSLGGTGSYYIGGIYNVEGTHYSSISTIVLVGIWAFITAILLTTKADRGNDFAFVTNRFTSSMSNGCFLGIMSIVGGVTSILSGFLLALIIYFTNDMLIINLTGGLYGVSQMAAGVLSTILYILLASALGYLAGSLVQLHPVMKITLPVIFFGLLFSGAFIDLGWVGEMYFLENSITLFTVKALLTAGIFLGASAWMTNRQEVM</sequence>
<gene>
    <name evidence="2" type="ORF">CR205_10400</name>
</gene>
<proteinExistence type="predicted"/>
<feature type="transmembrane region" description="Helical" evidence="1">
    <location>
        <begin position="184"/>
        <end position="205"/>
    </location>
</feature>
<keyword evidence="3" id="KW-1185">Reference proteome</keyword>
<feature type="transmembrane region" description="Helical" evidence="1">
    <location>
        <begin position="20"/>
        <end position="40"/>
    </location>
</feature>
<reference evidence="2 3" key="1">
    <citation type="submission" date="2017-10" db="EMBL/GenBank/DDBJ databases">
        <title>Bacillus sp. nov., a halophilic bacterium isolated from a Yangshapao Lake.</title>
        <authorList>
            <person name="Wang H."/>
        </authorList>
    </citation>
    <scope>NUCLEOTIDE SEQUENCE [LARGE SCALE GENOMIC DNA]</scope>
    <source>
        <strain evidence="2 3">YSP-3</strain>
    </source>
</reference>